<feature type="compositionally biased region" description="Polar residues" evidence="1">
    <location>
        <begin position="821"/>
        <end position="830"/>
    </location>
</feature>
<accession>G4T6Y1</accession>
<feature type="compositionally biased region" description="Polar residues" evidence="1">
    <location>
        <begin position="675"/>
        <end position="696"/>
    </location>
</feature>
<feature type="compositionally biased region" description="Low complexity" evidence="1">
    <location>
        <begin position="831"/>
        <end position="841"/>
    </location>
</feature>
<feature type="compositionally biased region" description="Low complexity" evidence="1">
    <location>
        <begin position="849"/>
        <end position="858"/>
    </location>
</feature>
<feature type="region of interest" description="Disordered" evidence="1">
    <location>
        <begin position="414"/>
        <end position="442"/>
    </location>
</feature>
<dbReference type="HOGENOM" id="CLU_325453_0_0_1"/>
<organism evidence="2 3">
    <name type="scientific">Serendipita indica (strain DSM 11827)</name>
    <name type="common">Root endophyte fungus</name>
    <name type="synonym">Piriformospora indica</name>
    <dbReference type="NCBI Taxonomy" id="1109443"/>
    <lineage>
        <taxon>Eukaryota</taxon>
        <taxon>Fungi</taxon>
        <taxon>Dikarya</taxon>
        <taxon>Basidiomycota</taxon>
        <taxon>Agaricomycotina</taxon>
        <taxon>Agaricomycetes</taxon>
        <taxon>Sebacinales</taxon>
        <taxon>Serendipitaceae</taxon>
        <taxon>Serendipita</taxon>
    </lineage>
</organism>
<feature type="region of interest" description="Disordered" evidence="1">
    <location>
        <begin position="645"/>
        <end position="759"/>
    </location>
</feature>
<dbReference type="Proteomes" id="UP000007148">
    <property type="component" value="Unassembled WGS sequence"/>
</dbReference>
<keyword evidence="3" id="KW-1185">Reference proteome</keyword>
<dbReference type="AlphaFoldDB" id="G4T6Y1"/>
<sequence length="946" mass="98261">MSLATCVPTPATVRTNASIAAISLQEGARYATRMGHFAHNAPRPSSDLLSRHVNKCHTNEKKNPNAPQGAGNARRKGRQPSMSGPIDAPPIIPPNPLFNDVLNPYQHHINAVNDPFSSSRLPSAPLYAQSPVNALHNTARRYSLAQSVEGLDPPSLSSSSLASTSSASASLDSLPHEPVFHVPPTHSYASSQSLSSALHGLTDVNRQWNLPPHPHQPPSQHPVHYNGYTFDDGQSDDPSRGFKQDPVFNSMLPNQPYNDLPTPLAYPSMSYGLSRSAGVDPFIPSNPADVPNAQPQLSHQPPPSFDGQHAQRFVDGQQRGEGGFSSAFGLMSLEDAAVLAGMAPDGVPFFENAMGMPSGVVSATDVQTPNTREREINALREMWASFLKDPTTGLRPDGTEMPRPEFPISATAGGNNGATSTAGNHPSMHLHRRSSSYGGTTKGMGLSVLKSPPLPHMPTAQQTLQGGANVVQKLEEKASGISSNAQETNMNQQTHIAQVAQGENLKSYEEAVLARKAPVLKLPAKLKTKDSSSSTGSGSSLSTTGGSLLPSLTSSSILPPLPSSSGTSSILPSIASSRSGTATLGGSVGSLFQNQQALPTAAGASAVPVGSTPLQAHLSGQYHPLTQQALAQQQASMADRPMIAMPRPRSRSRPSTASGAPTRPTSAVASAGPNGAQQGVSTNSQPPSRPGTASSNGGAGLAGTHASPPHPQAQSQPNSRPSTSHAHYVGHSAVSPSHTFAFMPPPPNHAPPMPGQAFQPGSLPNESSMAAAMAAAGGSATGPIVVPESPVTGNRPSYKRLASQHLEPASTKRPHIRRGDTNFNPTVTSPGNASNGNANSAMEEDGFESEGSVGGSERSFGHYQRHPRPYPLGMKSPTMENMPPVSGSGYPGHGFNGSGLGMMSPAGMRRMSEPAVAAPRMAMRLPPAAAQVSVGPPSGGSNNTSV</sequence>
<dbReference type="EMBL" id="CAFZ01000009">
    <property type="protein sequence ID" value="CCA67089.1"/>
    <property type="molecule type" value="Genomic_DNA"/>
</dbReference>
<feature type="region of interest" description="Disordered" evidence="1">
    <location>
        <begin position="168"/>
        <end position="193"/>
    </location>
</feature>
<evidence type="ECO:0000256" key="1">
    <source>
        <dbReference type="SAM" id="MobiDB-lite"/>
    </source>
</evidence>
<gene>
    <name evidence="2" type="ORF">PIIN_00923</name>
</gene>
<feature type="region of interest" description="Disordered" evidence="1">
    <location>
        <begin position="57"/>
        <end position="92"/>
    </location>
</feature>
<feature type="compositionally biased region" description="Low complexity" evidence="1">
    <location>
        <begin position="414"/>
        <end position="424"/>
    </location>
</feature>
<name>G4T6Y1_SERID</name>
<feature type="compositionally biased region" description="Polar residues" evidence="1">
    <location>
        <begin position="656"/>
        <end position="668"/>
    </location>
</feature>
<dbReference type="InParanoid" id="G4T6Y1"/>
<feature type="region of interest" description="Disordered" evidence="1">
    <location>
        <begin position="205"/>
        <end position="255"/>
    </location>
</feature>
<evidence type="ECO:0000313" key="2">
    <source>
        <dbReference type="EMBL" id="CCA67089.1"/>
    </source>
</evidence>
<feature type="region of interest" description="Disordered" evidence="1">
    <location>
        <begin position="804"/>
        <end position="870"/>
    </location>
</feature>
<feature type="compositionally biased region" description="Pro residues" evidence="1">
    <location>
        <begin position="743"/>
        <end position="754"/>
    </location>
</feature>
<evidence type="ECO:0000313" key="3">
    <source>
        <dbReference type="Proteomes" id="UP000007148"/>
    </source>
</evidence>
<proteinExistence type="predicted"/>
<dbReference type="OrthoDB" id="3261650at2759"/>
<protein>
    <submittedName>
        <fullName evidence="2">Uncharacterized protein</fullName>
    </submittedName>
</protein>
<comment type="caution">
    <text evidence="2">The sequence shown here is derived from an EMBL/GenBank/DDBJ whole genome shotgun (WGS) entry which is preliminary data.</text>
</comment>
<reference evidence="2 3" key="1">
    <citation type="journal article" date="2011" name="PLoS Pathog.">
        <title>Endophytic Life Strategies Decoded by Genome and Transcriptome Analyses of the Mutualistic Root Symbiont Piriformospora indica.</title>
        <authorList>
            <person name="Zuccaro A."/>
            <person name="Lahrmann U."/>
            <person name="Guldener U."/>
            <person name="Langen G."/>
            <person name="Pfiffi S."/>
            <person name="Biedenkopf D."/>
            <person name="Wong P."/>
            <person name="Samans B."/>
            <person name="Grimm C."/>
            <person name="Basiewicz M."/>
            <person name="Murat C."/>
            <person name="Martin F."/>
            <person name="Kogel K.H."/>
        </authorList>
    </citation>
    <scope>NUCLEOTIDE SEQUENCE [LARGE SCALE GENOMIC DNA]</scope>
    <source>
        <strain evidence="2 3">DSM 11827</strain>
    </source>
</reference>
<feature type="region of interest" description="Disordered" evidence="1">
    <location>
        <begin position="525"/>
        <end position="546"/>
    </location>
</feature>
<dbReference type="STRING" id="1109443.G4T6Y1"/>
<feature type="region of interest" description="Disordered" evidence="1">
    <location>
        <begin position="283"/>
        <end position="304"/>
    </location>
</feature>
<feature type="compositionally biased region" description="Pro residues" evidence="1">
    <location>
        <begin position="211"/>
        <end position="220"/>
    </location>
</feature>